<dbReference type="Proteomes" id="UP000807309">
    <property type="component" value="Unassembled WGS sequence"/>
</dbReference>
<dbReference type="RefSeq" id="WP_195035558.1">
    <property type="nucleotide sequence ID" value="NZ_JADLRE010000024.1"/>
</dbReference>
<reference evidence="2 3" key="1">
    <citation type="submission" date="2020-10" db="EMBL/GenBank/DDBJ databases">
        <title>Identification of Nocardia species via Next-generation sequencing and recognition of intraspecies genetic diversity.</title>
        <authorList>
            <person name="Li P."/>
            <person name="Li P."/>
            <person name="Lu B."/>
        </authorList>
    </citation>
    <scope>NUCLEOTIDE SEQUENCE [LARGE SCALE GENOMIC DNA]</scope>
    <source>
        <strain evidence="2 3">N-11</strain>
    </source>
</reference>
<evidence type="ECO:0000313" key="3">
    <source>
        <dbReference type="Proteomes" id="UP000807309"/>
    </source>
</evidence>
<evidence type="ECO:0000313" key="2">
    <source>
        <dbReference type="EMBL" id="MBF6228683.1"/>
    </source>
</evidence>
<dbReference type="InterPro" id="IPR006121">
    <property type="entry name" value="HMA_dom"/>
</dbReference>
<organism evidence="2 3">
    <name type="scientific">Nocardia abscessus</name>
    <dbReference type="NCBI Taxonomy" id="120957"/>
    <lineage>
        <taxon>Bacteria</taxon>
        <taxon>Bacillati</taxon>
        <taxon>Actinomycetota</taxon>
        <taxon>Actinomycetes</taxon>
        <taxon>Mycobacteriales</taxon>
        <taxon>Nocardiaceae</taxon>
        <taxon>Nocardia</taxon>
    </lineage>
</organism>
<dbReference type="Pfam" id="PF00403">
    <property type="entry name" value="HMA"/>
    <property type="match status" value="1"/>
</dbReference>
<dbReference type="CDD" id="cd00371">
    <property type="entry name" value="HMA"/>
    <property type="match status" value="1"/>
</dbReference>
<proteinExistence type="predicted"/>
<dbReference type="Gene3D" id="3.30.70.100">
    <property type="match status" value="1"/>
</dbReference>
<dbReference type="SUPFAM" id="SSF55008">
    <property type="entry name" value="HMA, heavy metal-associated domain"/>
    <property type="match status" value="1"/>
</dbReference>
<sequence length="70" mass="7009">MRTSTTTGTVTGMTSGRCVPSVREEVGKIDGVTSVDVDLASGLVTIGSAAPVKHTALAAAVEEAGYELAD</sequence>
<dbReference type="InterPro" id="IPR036163">
    <property type="entry name" value="HMA_dom_sf"/>
</dbReference>
<evidence type="ECO:0000259" key="1">
    <source>
        <dbReference type="PROSITE" id="PS50846"/>
    </source>
</evidence>
<gene>
    <name evidence="2" type="ORF">IU470_26705</name>
</gene>
<keyword evidence="3" id="KW-1185">Reference proteome</keyword>
<feature type="domain" description="HMA" evidence="1">
    <location>
        <begin position="4"/>
        <end position="69"/>
    </location>
</feature>
<accession>A0ABS0CEA0</accession>
<dbReference type="PROSITE" id="PS50846">
    <property type="entry name" value="HMA_2"/>
    <property type="match status" value="1"/>
</dbReference>
<dbReference type="EMBL" id="JADLRE010000024">
    <property type="protein sequence ID" value="MBF6228683.1"/>
    <property type="molecule type" value="Genomic_DNA"/>
</dbReference>
<comment type="caution">
    <text evidence="2">The sequence shown here is derived from an EMBL/GenBank/DDBJ whole genome shotgun (WGS) entry which is preliminary data.</text>
</comment>
<name>A0ABS0CEA0_9NOCA</name>
<protein>
    <submittedName>
        <fullName evidence="2">Heavy-metal-associated domain-containing protein</fullName>
    </submittedName>
</protein>